<sequence length="168" mass="19501">MPRHGDRFSKERSPGKDMSSEAHLSRRHTDSHADVFIKPEAVEHEHHNRDSGDHCNRRHKSKHDPNPPSDVPTRASHRLREPVVIKQEHSHKKRRLRSPVVLRDEHRHRGLNQHSLNFQNHSDGRHSQTTFAKSGLLNQNDPGPTQKQRANFGLSGKLFRATYSPRMR</sequence>
<proteinExistence type="predicted"/>
<evidence type="ECO:0000313" key="2">
    <source>
        <dbReference type="EMBL" id="KAF7233839.1"/>
    </source>
</evidence>
<evidence type="ECO:0000313" key="3">
    <source>
        <dbReference type="Proteomes" id="UP000822476"/>
    </source>
</evidence>
<dbReference type="EMBL" id="JTDE01018968">
    <property type="protein sequence ID" value="KAF7233839.1"/>
    <property type="molecule type" value="Genomic_DNA"/>
</dbReference>
<feature type="compositionally biased region" description="Basic and acidic residues" evidence="1">
    <location>
        <begin position="78"/>
        <end position="88"/>
    </location>
</feature>
<feature type="compositionally biased region" description="Basic and acidic residues" evidence="1">
    <location>
        <begin position="1"/>
        <end position="55"/>
    </location>
</feature>
<gene>
    <name evidence="2" type="ORF">EG68_12629</name>
</gene>
<evidence type="ECO:0000256" key="1">
    <source>
        <dbReference type="SAM" id="MobiDB-lite"/>
    </source>
</evidence>
<feature type="region of interest" description="Disordered" evidence="1">
    <location>
        <begin position="1"/>
        <end position="102"/>
    </location>
</feature>
<organism evidence="2 3">
    <name type="scientific">Paragonimus skrjabini miyazakii</name>
    <dbReference type="NCBI Taxonomy" id="59628"/>
    <lineage>
        <taxon>Eukaryota</taxon>
        <taxon>Metazoa</taxon>
        <taxon>Spiralia</taxon>
        <taxon>Lophotrochozoa</taxon>
        <taxon>Platyhelminthes</taxon>
        <taxon>Trematoda</taxon>
        <taxon>Digenea</taxon>
        <taxon>Plagiorchiida</taxon>
        <taxon>Troglotremata</taxon>
        <taxon>Troglotrematidae</taxon>
        <taxon>Paragonimus</taxon>
    </lineage>
</organism>
<reference evidence="2" key="1">
    <citation type="submission" date="2019-07" db="EMBL/GenBank/DDBJ databases">
        <title>Annotation for the trematode Paragonimus miyazaki's.</title>
        <authorList>
            <person name="Choi Y.-J."/>
        </authorList>
    </citation>
    <scope>NUCLEOTIDE SEQUENCE</scope>
    <source>
        <strain evidence="2">Japan</strain>
    </source>
</reference>
<dbReference type="AlphaFoldDB" id="A0A8S9YC19"/>
<keyword evidence="3" id="KW-1185">Reference proteome</keyword>
<comment type="caution">
    <text evidence="2">The sequence shown here is derived from an EMBL/GenBank/DDBJ whole genome shotgun (WGS) entry which is preliminary data.</text>
</comment>
<dbReference type="Proteomes" id="UP000822476">
    <property type="component" value="Unassembled WGS sequence"/>
</dbReference>
<name>A0A8S9YC19_9TREM</name>
<accession>A0A8S9YC19</accession>
<protein>
    <submittedName>
        <fullName evidence="2">Uncharacterized protein</fullName>
    </submittedName>
</protein>